<organism evidence="1 2">
    <name type="scientific">Metarhizium rileyi (strain RCEF 4871)</name>
    <name type="common">Nomuraea rileyi</name>
    <dbReference type="NCBI Taxonomy" id="1649241"/>
    <lineage>
        <taxon>Eukaryota</taxon>
        <taxon>Fungi</taxon>
        <taxon>Dikarya</taxon>
        <taxon>Ascomycota</taxon>
        <taxon>Pezizomycotina</taxon>
        <taxon>Sordariomycetes</taxon>
        <taxon>Hypocreomycetidae</taxon>
        <taxon>Hypocreales</taxon>
        <taxon>Clavicipitaceae</taxon>
        <taxon>Metarhizium</taxon>
    </lineage>
</organism>
<evidence type="ECO:0000313" key="1">
    <source>
        <dbReference type="EMBL" id="OAA48497.1"/>
    </source>
</evidence>
<evidence type="ECO:0000313" key="2">
    <source>
        <dbReference type="Proteomes" id="UP000243498"/>
    </source>
</evidence>
<sequence>MDQDPPTQSEDLVIRKWLETTHISASTREQFQADDIEVDIEYDVPKASSILSKRRRYNGYHEYQDDCADSVANMHLLDLTLLYACFSDMHVLLQRIGRDIHHLSCRKDGATKLVLNNPELPGIDILAALKATNLVLQNTVDSNVSGISDFMEMLSGMRQTMEGNQRQSTKKPAYWSPGLEVDAWNIALPGDDLFKGDRVQNPLTPPAKGFTLEYHDDIKDIDSPCLFVSSLSAAQKGPQSRRVVLDNLPGDTTTSQVFKCIRCYGGTVSLALTNSLCRLKSGKRTAIVEFVYPEAASDVVSYLHKNKIIFLDKEGNEHQPESYLVPTASYYHTEVNHCLLDKGCTRALCMPNFPEGAIWHLLCNIGTRHISHVQLSDDNNLVVEFTSLFETNQAEKLVRFGNMAIEYDPSTQGMCHVPDSSQGTMQDVHDSTKGTILYIEPNVLETTWNQAPFNTYHPVQTPAGTPSSQGTNTKVHKPTNVTHEDILAEYLSVDPSEVWSYLEDRRSFQDTTYKIIGSTIELTRHKWSWSISAEDDLKLVMANTLHDPDWADVWDEYFRAKGTVNLRTWEEYGLLAKHRRDCAAEQGLAEGTVPTCKGCSWGCRDLKSVPVPELVQDYSVFRRVQKAGD</sequence>
<reference evidence="1 2" key="1">
    <citation type="journal article" date="2016" name="Genome Biol. Evol.">
        <title>Divergent and convergent evolution of fungal pathogenicity.</title>
        <authorList>
            <person name="Shang Y."/>
            <person name="Xiao G."/>
            <person name="Zheng P."/>
            <person name="Cen K."/>
            <person name="Zhan S."/>
            <person name="Wang C."/>
        </authorList>
    </citation>
    <scope>NUCLEOTIDE SEQUENCE [LARGE SCALE GENOMIC DNA]</scope>
    <source>
        <strain evidence="1 2">RCEF 4871</strain>
    </source>
</reference>
<dbReference type="InterPro" id="IPR035979">
    <property type="entry name" value="RBD_domain_sf"/>
</dbReference>
<dbReference type="InterPro" id="IPR012677">
    <property type="entry name" value="Nucleotide-bd_a/b_plait_sf"/>
</dbReference>
<dbReference type="EMBL" id="AZHC01000004">
    <property type="protein sequence ID" value="OAA48497.1"/>
    <property type="molecule type" value="Genomic_DNA"/>
</dbReference>
<gene>
    <name evidence="1" type="ORF">NOR_01747</name>
</gene>
<dbReference type="OrthoDB" id="4865224at2759"/>
<dbReference type="OMA" id="GFPKECI"/>
<protein>
    <submittedName>
        <fullName evidence="1">Nucleotide-binding, alpha-beta plait</fullName>
    </submittedName>
</protein>
<dbReference type="Proteomes" id="UP000243498">
    <property type="component" value="Unassembled WGS sequence"/>
</dbReference>
<dbReference type="Gene3D" id="3.30.70.330">
    <property type="match status" value="1"/>
</dbReference>
<dbReference type="GO" id="GO:0003676">
    <property type="term" value="F:nucleic acid binding"/>
    <property type="evidence" value="ECO:0007669"/>
    <property type="project" value="InterPro"/>
</dbReference>
<comment type="caution">
    <text evidence="1">The sequence shown here is derived from an EMBL/GenBank/DDBJ whole genome shotgun (WGS) entry which is preliminary data.</text>
</comment>
<dbReference type="AlphaFoldDB" id="A0A167HZF8"/>
<keyword evidence="2" id="KW-1185">Reference proteome</keyword>
<proteinExistence type="predicted"/>
<accession>A0A167HZF8</accession>
<name>A0A167HZF8_METRR</name>
<dbReference type="SUPFAM" id="SSF54928">
    <property type="entry name" value="RNA-binding domain, RBD"/>
    <property type="match status" value="1"/>
</dbReference>